<accession>A0A932GS17</accession>
<feature type="domain" description="ATPase AAA-3" evidence="1">
    <location>
        <begin position="46"/>
        <end position="176"/>
    </location>
</feature>
<dbReference type="EMBL" id="JACPSX010000255">
    <property type="protein sequence ID" value="MBI3015994.1"/>
    <property type="molecule type" value="Genomic_DNA"/>
</dbReference>
<evidence type="ECO:0000259" key="2">
    <source>
        <dbReference type="Pfam" id="PF17863"/>
    </source>
</evidence>
<feature type="domain" description="ChlI/MoxR AAA lid" evidence="2">
    <location>
        <begin position="257"/>
        <end position="321"/>
    </location>
</feature>
<dbReference type="GO" id="GO:0016887">
    <property type="term" value="F:ATP hydrolysis activity"/>
    <property type="evidence" value="ECO:0007669"/>
    <property type="project" value="InterPro"/>
</dbReference>
<dbReference type="InterPro" id="IPR041628">
    <property type="entry name" value="ChlI/MoxR_AAA_lid"/>
</dbReference>
<proteinExistence type="predicted"/>
<protein>
    <submittedName>
        <fullName evidence="3">MoxR family ATPase</fullName>
    </submittedName>
</protein>
<organism evidence="3 4">
    <name type="scientific">Tectimicrobiota bacterium</name>
    <dbReference type="NCBI Taxonomy" id="2528274"/>
    <lineage>
        <taxon>Bacteria</taxon>
        <taxon>Pseudomonadati</taxon>
        <taxon>Nitrospinota/Tectimicrobiota group</taxon>
        <taxon>Candidatus Tectimicrobiota</taxon>
    </lineage>
</organism>
<dbReference type="AlphaFoldDB" id="A0A932GS17"/>
<dbReference type="Gene3D" id="1.10.8.80">
    <property type="entry name" value="Magnesium chelatase subunit I, C-Terminal domain"/>
    <property type="match status" value="1"/>
</dbReference>
<comment type="caution">
    <text evidence="3">The sequence shown here is derived from an EMBL/GenBank/DDBJ whole genome shotgun (WGS) entry which is preliminary data.</text>
</comment>
<dbReference type="Pfam" id="PF17863">
    <property type="entry name" value="AAA_lid_2"/>
    <property type="match status" value="1"/>
</dbReference>
<gene>
    <name evidence="3" type="ORF">HYY65_13265</name>
</gene>
<dbReference type="Proteomes" id="UP000741360">
    <property type="component" value="Unassembled WGS sequence"/>
</dbReference>
<dbReference type="PANTHER" id="PTHR42759">
    <property type="entry name" value="MOXR FAMILY PROTEIN"/>
    <property type="match status" value="1"/>
</dbReference>
<dbReference type="GO" id="GO:0005524">
    <property type="term" value="F:ATP binding"/>
    <property type="evidence" value="ECO:0007669"/>
    <property type="project" value="InterPro"/>
</dbReference>
<dbReference type="PIRSF" id="PIRSF002849">
    <property type="entry name" value="AAA_ATPase_chaperone_MoxR_prd"/>
    <property type="match status" value="1"/>
</dbReference>
<evidence type="ECO:0000313" key="4">
    <source>
        <dbReference type="Proteomes" id="UP000741360"/>
    </source>
</evidence>
<dbReference type="SUPFAM" id="SSF52540">
    <property type="entry name" value="P-loop containing nucleoside triphosphate hydrolases"/>
    <property type="match status" value="1"/>
</dbReference>
<dbReference type="InterPro" id="IPR027417">
    <property type="entry name" value="P-loop_NTPase"/>
</dbReference>
<evidence type="ECO:0000313" key="3">
    <source>
        <dbReference type="EMBL" id="MBI3015994.1"/>
    </source>
</evidence>
<evidence type="ECO:0000259" key="1">
    <source>
        <dbReference type="Pfam" id="PF07726"/>
    </source>
</evidence>
<dbReference type="Gene3D" id="3.40.50.300">
    <property type="entry name" value="P-loop containing nucleotide triphosphate hydrolases"/>
    <property type="match status" value="1"/>
</dbReference>
<dbReference type="InterPro" id="IPR011703">
    <property type="entry name" value="ATPase_AAA-3"/>
</dbReference>
<reference evidence="3" key="1">
    <citation type="submission" date="2020-07" db="EMBL/GenBank/DDBJ databases">
        <title>Huge and variable diversity of episymbiotic CPR bacteria and DPANN archaea in groundwater ecosystems.</title>
        <authorList>
            <person name="He C.Y."/>
            <person name="Keren R."/>
            <person name="Whittaker M."/>
            <person name="Farag I.F."/>
            <person name="Doudna J."/>
            <person name="Cate J.H.D."/>
            <person name="Banfield J.F."/>
        </authorList>
    </citation>
    <scope>NUCLEOTIDE SEQUENCE</scope>
    <source>
        <strain evidence="3">NC_groundwater_717_Ag_S-0.2um_59_8</strain>
    </source>
</reference>
<name>A0A932GS17_UNCTE</name>
<dbReference type="InterPro" id="IPR050764">
    <property type="entry name" value="CbbQ/NirQ/NorQ/GpvN"/>
</dbReference>
<dbReference type="PANTHER" id="PTHR42759:SF1">
    <property type="entry name" value="MAGNESIUM-CHELATASE SUBUNIT CHLD"/>
    <property type="match status" value="1"/>
</dbReference>
<sequence length="330" mass="36730">MVEASIAGILSEREKVDSIVREVKKIILGQDELIGKILIALFAGGHVLLEGVPGLAKTLLVSAIGKTIGGTFRRIQMVPDMMPSDIVGTYIYASGRFEAERGPVIGAHVVLVDEVNRAPAKTQAALLQAMQERQVTIMGKETFELQDPFMVLATQNPIEQEGTYPLPEAQLDRFLFKLLVDYPSREEEIQILENTHLDRRNQIEAVENVITPEDIVALREEIRRIVQVGRPAHAYMVDLCRATRHPADYGLGELGEKIRIGASPRGILALRDAARVYAFIKGRRHVYPEDIQAIAKEVLRHRILLEYTAEMEGIRADDVIQMILSGVSVP</sequence>
<dbReference type="CDD" id="cd00009">
    <property type="entry name" value="AAA"/>
    <property type="match status" value="1"/>
</dbReference>
<dbReference type="Pfam" id="PF07726">
    <property type="entry name" value="AAA_3"/>
    <property type="match status" value="1"/>
</dbReference>